<dbReference type="EMBL" id="JAAAIP010001560">
    <property type="protein sequence ID" value="KAG0305616.1"/>
    <property type="molecule type" value="Genomic_DNA"/>
</dbReference>
<keyword evidence="3" id="KW-1185">Reference proteome</keyword>
<dbReference type="OrthoDB" id="674604at2759"/>
<dbReference type="Proteomes" id="UP000738325">
    <property type="component" value="Unassembled WGS sequence"/>
</dbReference>
<dbReference type="PANTHER" id="PTHR14604:SF3">
    <property type="entry name" value="SPERM-ASSOCIATED ANTIGEN 16 PROTEIN"/>
    <property type="match status" value="1"/>
</dbReference>
<name>A0A9P6UII8_9FUNG</name>
<protein>
    <recommendedName>
        <fullName evidence="1">Pyrrolo-quinoline quinone repeat domain-containing protein</fullName>
    </recommendedName>
</protein>
<evidence type="ECO:0000259" key="1">
    <source>
        <dbReference type="Pfam" id="PF13360"/>
    </source>
</evidence>
<sequence length="412" mass="44612">MSCCQESVKVWDKKAGNLHQSLRVYGSKIEYIAASPCGLQVAALVSSGAFRLWEVRTGQCSFTFECGTRFLSRMAYSPDGMRIVLADSDGAVKILNWRTGSLEYCFDVSFSATPVFSFSPKGDQLAISHGSDRADIWDVNSGQQRTHTMRESGVISMMIFSKDGTQVITSCTNGGTRIWDTATETCTHMIEASGETPLEISADGGKLVSQCQNGRLQVWDIRKGERIWTLQAPDGSMINKTCLDGHILTSSSHNDTSIVQFWDLRTGQEIGRRPDYRGRVSTLALHTVGEDSFIAIGRGDGDIGFWTLVKVGGLGIRAQEKDIAETISTTANNNNRDIIKSSNRGATATCSSTSGSDNSQERLTPTLLWSTAYGKLNAQGALIHGVSGLGSTNMKLLKQNGAVDVVYTACSP</sequence>
<dbReference type="Pfam" id="PF13360">
    <property type="entry name" value="PQQ_2"/>
    <property type="match status" value="1"/>
</dbReference>
<dbReference type="PANTHER" id="PTHR14604">
    <property type="entry name" value="WD40 REPEAT PF20"/>
    <property type="match status" value="1"/>
</dbReference>
<dbReference type="Gene3D" id="2.130.10.10">
    <property type="entry name" value="YVTN repeat-like/Quinoprotein amine dehydrogenase"/>
    <property type="match status" value="2"/>
</dbReference>
<feature type="domain" description="Pyrrolo-quinoline quinone repeat" evidence="1">
    <location>
        <begin position="54"/>
        <end position="269"/>
    </location>
</feature>
<dbReference type="InterPro" id="IPR015943">
    <property type="entry name" value="WD40/YVTN_repeat-like_dom_sf"/>
</dbReference>
<evidence type="ECO:0000313" key="3">
    <source>
        <dbReference type="Proteomes" id="UP000738325"/>
    </source>
</evidence>
<dbReference type="InterPro" id="IPR002372">
    <property type="entry name" value="PQQ_rpt_dom"/>
</dbReference>
<dbReference type="InterPro" id="IPR050995">
    <property type="entry name" value="WD-F-box_domain-protein"/>
</dbReference>
<dbReference type="SUPFAM" id="SSF50978">
    <property type="entry name" value="WD40 repeat-like"/>
    <property type="match status" value="1"/>
</dbReference>
<reference evidence="2" key="1">
    <citation type="journal article" date="2020" name="Fungal Divers.">
        <title>Resolving the Mortierellaceae phylogeny through synthesis of multi-gene phylogenetics and phylogenomics.</title>
        <authorList>
            <person name="Vandepol N."/>
            <person name="Liber J."/>
            <person name="Desiro A."/>
            <person name="Na H."/>
            <person name="Kennedy M."/>
            <person name="Barry K."/>
            <person name="Grigoriev I.V."/>
            <person name="Miller A.N."/>
            <person name="O'Donnell K."/>
            <person name="Stajich J.E."/>
            <person name="Bonito G."/>
        </authorList>
    </citation>
    <scope>NUCLEOTIDE SEQUENCE</scope>
    <source>
        <strain evidence="2">REB-010B</strain>
    </source>
</reference>
<comment type="caution">
    <text evidence="2">The sequence shown here is derived from an EMBL/GenBank/DDBJ whole genome shotgun (WGS) entry which is preliminary data.</text>
</comment>
<dbReference type="InterPro" id="IPR001680">
    <property type="entry name" value="WD40_rpt"/>
</dbReference>
<dbReference type="InterPro" id="IPR036322">
    <property type="entry name" value="WD40_repeat_dom_sf"/>
</dbReference>
<organism evidence="2 3">
    <name type="scientific">Dissophora globulifera</name>
    <dbReference type="NCBI Taxonomy" id="979702"/>
    <lineage>
        <taxon>Eukaryota</taxon>
        <taxon>Fungi</taxon>
        <taxon>Fungi incertae sedis</taxon>
        <taxon>Mucoromycota</taxon>
        <taxon>Mortierellomycotina</taxon>
        <taxon>Mortierellomycetes</taxon>
        <taxon>Mortierellales</taxon>
        <taxon>Mortierellaceae</taxon>
        <taxon>Dissophora</taxon>
    </lineage>
</organism>
<gene>
    <name evidence="2" type="ORF">BGZ99_002019</name>
</gene>
<proteinExistence type="predicted"/>
<evidence type="ECO:0000313" key="2">
    <source>
        <dbReference type="EMBL" id="KAG0305616.1"/>
    </source>
</evidence>
<accession>A0A9P6UII8</accession>
<dbReference type="AlphaFoldDB" id="A0A9P6UII8"/>
<dbReference type="SMART" id="SM00320">
    <property type="entry name" value="WD40"/>
    <property type="match status" value="7"/>
</dbReference>